<dbReference type="AlphaFoldDB" id="A0A7M4EA06"/>
<name>A0A7M4EA06_CROPO</name>
<dbReference type="Proteomes" id="UP000594220">
    <property type="component" value="Unplaced"/>
</dbReference>
<protein>
    <submittedName>
        <fullName evidence="1">Uncharacterized protein</fullName>
    </submittedName>
</protein>
<reference evidence="1" key="1">
    <citation type="submission" date="2025-08" db="UniProtKB">
        <authorList>
            <consortium name="Ensembl"/>
        </authorList>
    </citation>
    <scope>IDENTIFICATION</scope>
</reference>
<sequence length="129" mass="14654">MLCSPNVLEQRQPKMPLKSSGGQTPACCLATHIYYYPHFQHPHASISLSTAQCHHPWPGAEWPWHELVQPDSNCCCPRGFCKLEEFHPHLVLCLEKMDPFFPFPCLPPPPRPHPEKTSACNNPKLHLPS</sequence>
<keyword evidence="2" id="KW-1185">Reference proteome</keyword>
<evidence type="ECO:0000313" key="2">
    <source>
        <dbReference type="Proteomes" id="UP000594220"/>
    </source>
</evidence>
<dbReference type="Ensembl" id="ENSCPRT00005007785.1">
    <property type="protein sequence ID" value="ENSCPRP00005006642.1"/>
    <property type="gene ID" value="ENSCPRG00005004731.1"/>
</dbReference>
<evidence type="ECO:0000313" key="1">
    <source>
        <dbReference type="Ensembl" id="ENSCPRP00005006642.1"/>
    </source>
</evidence>
<proteinExistence type="predicted"/>
<accession>A0A7M4EA06</accession>
<reference evidence="1" key="2">
    <citation type="submission" date="2025-09" db="UniProtKB">
        <authorList>
            <consortium name="Ensembl"/>
        </authorList>
    </citation>
    <scope>IDENTIFICATION</scope>
</reference>
<organism evidence="1 2">
    <name type="scientific">Crocodylus porosus</name>
    <name type="common">Saltwater crocodile</name>
    <name type="synonym">Estuarine crocodile</name>
    <dbReference type="NCBI Taxonomy" id="8502"/>
    <lineage>
        <taxon>Eukaryota</taxon>
        <taxon>Metazoa</taxon>
        <taxon>Chordata</taxon>
        <taxon>Craniata</taxon>
        <taxon>Vertebrata</taxon>
        <taxon>Euteleostomi</taxon>
        <taxon>Archelosauria</taxon>
        <taxon>Archosauria</taxon>
        <taxon>Crocodylia</taxon>
        <taxon>Longirostres</taxon>
        <taxon>Crocodylidae</taxon>
        <taxon>Crocodylus</taxon>
    </lineage>
</organism>